<gene>
    <name evidence="1" type="ORF">L1987_15634</name>
</gene>
<comment type="caution">
    <text evidence="1">The sequence shown here is derived from an EMBL/GenBank/DDBJ whole genome shotgun (WGS) entry which is preliminary data.</text>
</comment>
<organism evidence="1 2">
    <name type="scientific">Smallanthus sonchifolius</name>
    <dbReference type="NCBI Taxonomy" id="185202"/>
    <lineage>
        <taxon>Eukaryota</taxon>
        <taxon>Viridiplantae</taxon>
        <taxon>Streptophyta</taxon>
        <taxon>Embryophyta</taxon>
        <taxon>Tracheophyta</taxon>
        <taxon>Spermatophyta</taxon>
        <taxon>Magnoliopsida</taxon>
        <taxon>eudicotyledons</taxon>
        <taxon>Gunneridae</taxon>
        <taxon>Pentapetalae</taxon>
        <taxon>asterids</taxon>
        <taxon>campanulids</taxon>
        <taxon>Asterales</taxon>
        <taxon>Asteraceae</taxon>
        <taxon>Asteroideae</taxon>
        <taxon>Heliantheae alliance</taxon>
        <taxon>Millerieae</taxon>
        <taxon>Smallanthus</taxon>
    </lineage>
</organism>
<protein>
    <submittedName>
        <fullName evidence="1">Uncharacterized protein</fullName>
    </submittedName>
</protein>
<accession>A0ACB9J882</accession>
<proteinExistence type="predicted"/>
<reference evidence="1 2" key="2">
    <citation type="journal article" date="2022" name="Mol. Ecol. Resour.">
        <title>The genomes of chicory, endive, great burdock and yacon provide insights into Asteraceae paleo-polyploidization history and plant inulin production.</title>
        <authorList>
            <person name="Fan W."/>
            <person name="Wang S."/>
            <person name="Wang H."/>
            <person name="Wang A."/>
            <person name="Jiang F."/>
            <person name="Liu H."/>
            <person name="Zhao H."/>
            <person name="Xu D."/>
            <person name="Zhang Y."/>
        </authorList>
    </citation>
    <scope>NUCLEOTIDE SEQUENCE [LARGE SCALE GENOMIC DNA]</scope>
    <source>
        <strain evidence="2">cv. Yunnan</strain>
        <tissue evidence="1">Leaves</tissue>
    </source>
</reference>
<evidence type="ECO:0000313" key="1">
    <source>
        <dbReference type="EMBL" id="KAI3815950.1"/>
    </source>
</evidence>
<name>A0ACB9J882_9ASTR</name>
<reference evidence="2" key="1">
    <citation type="journal article" date="2022" name="Mol. Ecol. Resour.">
        <title>The genomes of chicory, endive, great burdock and yacon provide insights into Asteraceae palaeo-polyploidization history and plant inulin production.</title>
        <authorList>
            <person name="Fan W."/>
            <person name="Wang S."/>
            <person name="Wang H."/>
            <person name="Wang A."/>
            <person name="Jiang F."/>
            <person name="Liu H."/>
            <person name="Zhao H."/>
            <person name="Xu D."/>
            <person name="Zhang Y."/>
        </authorList>
    </citation>
    <scope>NUCLEOTIDE SEQUENCE [LARGE SCALE GENOMIC DNA]</scope>
    <source>
        <strain evidence="2">cv. Yunnan</strain>
    </source>
</reference>
<evidence type="ECO:0000313" key="2">
    <source>
        <dbReference type="Proteomes" id="UP001056120"/>
    </source>
</evidence>
<dbReference type="EMBL" id="CM042022">
    <property type="protein sequence ID" value="KAI3815950.1"/>
    <property type="molecule type" value="Genomic_DNA"/>
</dbReference>
<sequence>MKPSLVSRTRSTLCRYTDTMVLAVSLLKVVTIKGGDPDFHGRRFVLLKVKYSSVIKQLLLNFFNGSTRHDVNAWDG</sequence>
<dbReference type="Proteomes" id="UP001056120">
    <property type="component" value="Linkage Group LG05"/>
</dbReference>
<keyword evidence="2" id="KW-1185">Reference proteome</keyword>